<evidence type="ECO:0000313" key="8">
    <source>
        <dbReference type="EMBL" id="PNY11636.1"/>
    </source>
</evidence>
<dbReference type="InterPro" id="IPR041588">
    <property type="entry name" value="Integrase_H2C2"/>
</dbReference>
<dbReference type="PANTHER" id="PTHR37984">
    <property type="entry name" value="PROTEIN CBG26694"/>
    <property type="match status" value="1"/>
</dbReference>
<evidence type="ECO:0000256" key="2">
    <source>
        <dbReference type="ARBA" id="ARBA00022695"/>
    </source>
</evidence>
<organism evidence="8 9">
    <name type="scientific">Trifolium pratense</name>
    <name type="common">Red clover</name>
    <dbReference type="NCBI Taxonomy" id="57577"/>
    <lineage>
        <taxon>Eukaryota</taxon>
        <taxon>Viridiplantae</taxon>
        <taxon>Streptophyta</taxon>
        <taxon>Embryophyta</taxon>
        <taxon>Tracheophyta</taxon>
        <taxon>Spermatophyta</taxon>
        <taxon>Magnoliopsida</taxon>
        <taxon>eudicotyledons</taxon>
        <taxon>Gunneridae</taxon>
        <taxon>Pentapetalae</taxon>
        <taxon>rosids</taxon>
        <taxon>fabids</taxon>
        <taxon>Fabales</taxon>
        <taxon>Fabaceae</taxon>
        <taxon>Papilionoideae</taxon>
        <taxon>50 kb inversion clade</taxon>
        <taxon>NPAAA clade</taxon>
        <taxon>Hologalegina</taxon>
        <taxon>IRL clade</taxon>
        <taxon>Trifolieae</taxon>
        <taxon>Trifolium</taxon>
    </lineage>
</organism>
<evidence type="ECO:0000256" key="3">
    <source>
        <dbReference type="ARBA" id="ARBA00022722"/>
    </source>
</evidence>
<protein>
    <submittedName>
        <fullName evidence="8">Transposon Ty3 gag-pol polyprotein</fullName>
    </submittedName>
</protein>
<dbReference type="Pfam" id="PF00385">
    <property type="entry name" value="Chromo"/>
    <property type="match status" value="1"/>
</dbReference>
<dbReference type="InterPro" id="IPR050951">
    <property type="entry name" value="Retrovirus_Pol_polyprotein"/>
</dbReference>
<dbReference type="Pfam" id="PF17921">
    <property type="entry name" value="Integrase_H2C2"/>
    <property type="match status" value="1"/>
</dbReference>
<dbReference type="InterPro" id="IPR043502">
    <property type="entry name" value="DNA/RNA_pol_sf"/>
</dbReference>
<evidence type="ECO:0000259" key="7">
    <source>
        <dbReference type="PROSITE" id="PS50013"/>
    </source>
</evidence>
<comment type="caution">
    <text evidence="8">The sequence shown here is derived from an EMBL/GenBank/DDBJ whole genome shotgun (WGS) entry which is preliminary data.</text>
</comment>
<dbReference type="GO" id="GO:0003964">
    <property type="term" value="F:RNA-directed DNA polymerase activity"/>
    <property type="evidence" value="ECO:0007669"/>
    <property type="project" value="UniProtKB-KW"/>
</dbReference>
<keyword evidence="4" id="KW-0255">Endonuclease</keyword>
<dbReference type="GO" id="GO:0003676">
    <property type="term" value="F:nucleic acid binding"/>
    <property type="evidence" value="ECO:0007669"/>
    <property type="project" value="InterPro"/>
</dbReference>
<gene>
    <name evidence="8" type="ORF">L195_g008247</name>
</gene>
<dbReference type="ExpressionAtlas" id="A0A2K3P8M5">
    <property type="expression patterns" value="baseline"/>
</dbReference>
<dbReference type="InterPro" id="IPR016197">
    <property type="entry name" value="Chromo-like_dom_sf"/>
</dbReference>
<dbReference type="Gene3D" id="3.30.420.10">
    <property type="entry name" value="Ribonuclease H-like superfamily/Ribonuclease H"/>
    <property type="match status" value="1"/>
</dbReference>
<proteinExistence type="predicted"/>
<evidence type="ECO:0000313" key="9">
    <source>
        <dbReference type="Proteomes" id="UP000236291"/>
    </source>
</evidence>
<dbReference type="InterPro" id="IPR036397">
    <property type="entry name" value="RNaseH_sf"/>
</dbReference>
<dbReference type="STRING" id="57577.A0A2K3P8M5"/>
<keyword evidence="1" id="KW-0808">Transferase</keyword>
<dbReference type="SUPFAM" id="SSF54160">
    <property type="entry name" value="Chromo domain-like"/>
    <property type="match status" value="1"/>
</dbReference>
<name>A0A2K3P8M5_TRIPR</name>
<evidence type="ECO:0000256" key="1">
    <source>
        <dbReference type="ARBA" id="ARBA00022679"/>
    </source>
</evidence>
<dbReference type="InterPro" id="IPR012337">
    <property type="entry name" value="RNaseH-like_sf"/>
</dbReference>
<dbReference type="CDD" id="cd09274">
    <property type="entry name" value="RNase_HI_RT_Ty3"/>
    <property type="match status" value="1"/>
</dbReference>
<dbReference type="GO" id="GO:0016787">
    <property type="term" value="F:hydrolase activity"/>
    <property type="evidence" value="ECO:0007669"/>
    <property type="project" value="UniProtKB-KW"/>
</dbReference>
<dbReference type="InterPro" id="IPR041373">
    <property type="entry name" value="RT_RNaseH"/>
</dbReference>
<dbReference type="Proteomes" id="UP000236291">
    <property type="component" value="Unassembled WGS sequence"/>
</dbReference>
<evidence type="ECO:0000256" key="6">
    <source>
        <dbReference type="ARBA" id="ARBA00022918"/>
    </source>
</evidence>
<dbReference type="EMBL" id="ASHM01004678">
    <property type="protein sequence ID" value="PNY11636.1"/>
    <property type="molecule type" value="Genomic_DNA"/>
</dbReference>
<reference evidence="8 9" key="1">
    <citation type="journal article" date="2014" name="Am. J. Bot.">
        <title>Genome assembly and annotation for red clover (Trifolium pratense; Fabaceae).</title>
        <authorList>
            <person name="Istvanek J."/>
            <person name="Jaros M."/>
            <person name="Krenek A."/>
            <person name="Repkova J."/>
        </authorList>
    </citation>
    <scope>NUCLEOTIDE SEQUENCE [LARGE SCALE GENOMIC DNA]</scope>
    <source>
        <strain evidence="9">cv. Tatra</strain>
        <tissue evidence="8">Young leaves</tissue>
    </source>
</reference>
<keyword evidence="2" id="KW-0548">Nucleotidyltransferase</keyword>
<dbReference type="PROSITE" id="PS50013">
    <property type="entry name" value="CHROMO_2"/>
    <property type="match status" value="1"/>
</dbReference>
<dbReference type="AlphaFoldDB" id="A0A2K3P8M5"/>
<dbReference type="SUPFAM" id="SSF56672">
    <property type="entry name" value="DNA/RNA polymerases"/>
    <property type="match status" value="1"/>
</dbReference>
<dbReference type="SUPFAM" id="SSF53098">
    <property type="entry name" value="Ribonuclease H-like"/>
    <property type="match status" value="1"/>
</dbReference>
<keyword evidence="6" id="KW-0695">RNA-directed DNA polymerase</keyword>
<evidence type="ECO:0000256" key="5">
    <source>
        <dbReference type="ARBA" id="ARBA00022801"/>
    </source>
</evidence>
<dbReference type="GO" id="GO:0004519">
    <property type="term" value="F:endonuclease activity"/>
    <property type="evidence" value="ECO:0007669"/>
    <property type="project" value="UniProtKB-KW"/>
</dbReference>
<keyword evidence="3" id="KW-0540">Nuclease</keyword>
<reference evidence="8 9" key="2">
    <citation type="journal article" date="2017" name="Front. Plant Sci.">
        <title>Gene Classification and Mining of Molecular Markers Useful in Red Clover (Trifolium pratense) Breeding.</title>
        <authorList>
            <person name="Istvanek J."/>
            <person name="Dluhosova J."/>
            <person name="Dluhos P."/>
            <person name="Patkova L."/>
            <person name="Nedelnik J."/>
            <person name="Repkova J."/>
        </authorList>
    </citation>
    <scope>NUCLEOTIDE SEQUENCE [LARGE SCALE GENOMIC DNA]</scope>
    <source>
        <strain evidence="9">cv. Tatra</strain>
        <tissue evidence="8">Young leaves</tissue>
    </source>
</reference>
<dbReference type="PANTHER" id="PTHR37984:SF5">
    <property type="entry name" value="PROTEIN NYNRIN-LIKE"/>
    <property type="match status" value="1"/>
</dbReference>
<sequence>MAVVMAIQHWRPYLLGKRFVVSTDQKSLKQLLEQKIVTAEQQNWAAKLLGYNFEIRYKPGKENRGADALSRMGEGSTLQTLISYPVKSTLIAKLLQEFHTTPQGGHSGFYRTYRRIAANLYWLGMKNVVQEFVIACDICQRQKYLAASPGGLLQPLTIPNRIWEDISIDFIMGLPKSRGFEAILVVVDRLSKYCHFIPLKHPYTACTVAEIFTKEVVRLHGVPASIERMKGLSDKGRKDRGFEIGEWVFVKLRAHRQQSVVTRINAKLAARFYGPYPKDVGEYQVEEQLPDNLSGDGNEMVEPEQLLANRTVQQQGEEGQQVLVKWKGKSAEEVTWEDMITMQSQFPQFCLADKAIGLEGGIDRGAASNLVHNQQGGPKQWIVYSRRVRKEGSKP</sequence>
<evidence type="ECO:0000256" key="4">
    <source>
        <dbReference type="ARBA" id="ARBA00022759"/>
    </source>
</evidence>
<accession>A0A2K3P8M5</accession>
<dbReference type="Gene3D" id="2.40.50.40">
    <property type="match status" value="1"/>
</dbReference>
<feature type="domain" description="Chromo" evidence="7">
    <location>
        <begin position="301"/>
        <end position="348"/>
    </location>
</feature>
<dbReference type="InterPro" id="IPR000953">
    <property type="entry name" value="Chromo/chromo_shadow_dom"/>
</dbReference>
<dbReference type="InterPro" id="IPR023780">
    <property type="entry name" value="Chromo_domain"/>
</dbReference>
<dbReference type="Pfam" id="PF17917">
    <property type="entry name" value="RT_RNaseH"/>
    <property type="match status" value="1"/>
</dbReference>
<dbReference type="Gene3D" id="1.10.340.70">
    <property type="match status" value="1"/>
</dbReference>
<keyword evidence="5" id="KW-0378">Hydrolase</keyword>